<proteinExistence type="predicted"/>
<dbReference type="AlphaFoldDB" id="A0A3R8KLG9"/>
<accession>A0A3R8KLG9</accession>
<dbReference type="EMBL" id="QWZQ01000020">
    <property type="protein sequence ID" value="RRK10476.1"/>
    <property type="molecule type" value="Genomic_DNA"/>
</dbReference>
<dbReference type="Pfam" id="PF04221">
    <property type="entry name" value="RelB"/>
    <property type="match status" value="1"/>
</dbReference>
<dbReference type="NCBIfam" id="TIGR02384">
    <property type="entry name" value="RelB_DinJ"/>
    <property type="match status" value="1"/>
</dbReference>
<reference evidence="1 2" key="1">
    <citation type="submission" date="2018-08" db="EMBL/GenBank/DDBJ databases">
        <title>Genome Lactobacillus garii FI11369.</title>
        <authorList>
            <person name="Diaz M."/>
            <person name="Narbad A."/>
        </authorList>
    </citation>
    <scope>NUCLEOTIDE SEQUENCE [LARGE SCALE GENOMIC DNA]</scope>
    <source>
        <strain evidence="1 2">FI11369</strain>
    </source>
</reference>
<dbReference type="Proteomes" id="UP000283633">
    <property type="component" value="Unassembled WGS sequence"/>
</dbReference>
<dbReference type="InterPro" id="IPR013321">
    <property type="entry name" value="Arc_rbn_hlx_hlx"/>
</dbReference>
<protein>
    <submittedName>
        <fullName evidence="1">Type II toxin-antitoxin system RelB/DinJ family antitoxin</fullName>
    </submittedName>
</protein>
<sequence>MSEKFIPKKARIVVNTDEQIKTDANETFEKMGLNLSQGIVLYLREIIATGKLPFEIQTPATRIKAENAEALAEVRAGKRKAYSREEYMKHFDEQMREANREDV</sequence>
<dbReference type="OrthoDB" id="9986441at2"/>
<evidence type="ECO:0000313" key="1">
    <source>
        <dbReference type="EMBL" id="RRK10476.1"/>
    </source>
</evidence>
<keyword evidence="2" id="KW-1185">Reference proteome</keyword>
<name>A0A3R8KLG9_9LACO</name>
<evidence type="ECO:0000313" key="2">
    <source>
        <dbReference type="Proteomes" id="UP000283633"/>
    </source>
</evidence>
<dbReference type="GO" id="GO:0006355">
    <property type="term" value="P:regulation of DNA-templated transcription"/>
    <property type="evidence" value="ECO:0007669"/>
    <property type="project" value="InterPro"/>
</dbReference>
<dbReference type="InterPro" id="IPR007337">
    <property type="entry name" value="RelB/DinJ"/>
</dbReference>
<dbReference type="RefSeq" id="WP_125072286.1">
    <property type="nucleotide sequence ID" value="NZ_QWZQ01000020.1"/>
</dbReference>
<gene>
    <name evidence="1" type="ORF">D1831_07385</name>
</gene>
<comment type="caution">
    <text evidence="1">The sequence shown here is derived from an EMBL/GenBank/DDBJ whole genome shotgun (WGS) entry which is preliminary data.</text>
</comment>
<dbReference type="Gene3D" id="1.10.1220.10">
    <property type="entry name" value="Met repressor-like"/>
    <property type="match status" value="1"/>
</dbReference>
<organism evidence="1 2">
    <name type="scientific">Lactiplantibacillus garii</name>
    <dbReference type="NCBI Taxonomy" id="2306423"/>
    <lineage>
        <taxon>Bacteria</taxon>
        <taxon>Bacillati</taxon>
        <taxon>Bacillota</taxon>
        <taxon>Bacilli</taxon>
        <taxon>Lactobacillales</taxon>
        <taxon>Lactobacillaceae</taxon>
        <taxon>Lactiplantibacillus</taxon>
    </lineage>
</organism>